<accession>A0AAJ5VZ01</accession>
<dbReference type="PANTHER" id="PTHR43214:SF43">
    <property type="entry name" value="TWO-COMPONENT RESPONSE REGULATOR"/>
    <property type="match status" value="1"/>
</dbReference>
<dbReference type="GO" id="GO:0000160">
    <property type="term" value="P:phosphorelay signal transduction system"/>
    <property type="evidence" value="ECO:0007669"/>
    <property type="project" value="InterPro"/>
</dbReference>
<dbReference type="SMART" id="SM00448">
    <property type="entry name" value="REC"/>
    <property type="match status" value="1"/>
</dbReference>
<dbReference type="CDD" id="cd06170">
    <property type="entry name" value="LuxR_C_like"/>
    <property type="match status" value="1"/>
</dbReference>
<dbReference type="InterPro" id="IPR016032">
    <property type="entry name" value="Sig_transdc_resp-reg_C-effctor"/>
</dbReference>
<dbReference type="PRINTS" id="PR00038">
    <property type="entry name" value="HTHLUXR"/>
</dbReference>
<dbReference type="PROSITE" id="PS00622">
    <property type="entry name" value="HTH_LUXR_1"/>
    <property type="match status" value="1"/>
</dbReference>
<dbReference type="AlphaFoldDB" id="A0AAJ5VZ01"/>
<keyword evidence="2" id="KW-0597">Phosphoprotein</keyword>
<dbReference type="Pfam" id="PF00196">
    <property type="entry name" value="GerE"/>
    <property type="match status" value="1"/>
</dbReference>
<dbReference type="InterPro" id="IPR001789">
    <property type="entry name" value="Sig_transdc_resp-reg_receiver"/>
</dbReference>
<dbReference type="Pfam" id="PF00072">
    <property type="entry name" value="Response_reg"/>
    <property type="match status" value="1"/>
</dbReference>
<dbReference type="InterPro" id="IPR011006">
    <property type="entry name" value="CheY-like_superfamily"/>
</dbReference>
<evidence type="ECO:0000256" key="2">
    <source>
        <dbReference type="PROSITE-ProRule" id="PRU00169"/>
    </source>
</evidence>
<dbReference type="EMBL" id="CP119321">
    <property type="protein sequence ID" value="WEK12864.1"/>
    <property type="molecule type" value="Genomic_DNA"/>
</dbReference>
<evidence type="ECO:0000259" key="4">
    <source>
        <dbReference type="PROSITE" id="PS50110"/>
    </source>
</evidence>
<organism evidence="5 6">
    <name type="scientific">Candidatus Microbacterium phytovorans</name>
    <dbReference type="NCBI Taxonomy" id="3121374"/>
    <lineage>
        <taxon>Bacteria</taxon>
        <taxon>Bacillati</taxon>
        <taxon>Actinomycetota</taxon>
        <taxon>Actinomycetes</taxon>
        <taxon>Micrococcales</taxon>
        <taxon>Microbacteriaceae</taxon>
        <taxon>Microbacterium</taxon>
    </lineage>
</organism>
<evidence type="ECO:0000259" key="3">
    <source>
        <dbReference type="PROSITE" id="PS50043"/>
    </source>
</evidence>
<dbReference type="SUPFAM" id="SSF46894">
    <property type="entry name" value="C-terminal effector domain of the bipartite response regulators"/>
    <property type="match status" value="1"/>
</dbReference>
<protein>
    <submittedName>
        <fullName evidence="5">Response regulator transcription factor</fullName>
    </submittedName>
</protein>
<dbReference type="Gene3D" id="3.40.50.2300">
    <property type="match status" value="1"/>
</dbReference>
<sequence>MNIRIGIIDDHPAMVLGTTALFAAEPGVQVAASGATVTELLTWRLKLDVVLLDLVLADGSSPAENIRRLHPVGARVLAYTSGDRAHLVREAARAGAIGMIRKTEDPAAIVAAVRRAAAGEPVATVDWAAALDSDVPFVSSKLTPREAEVLTLYASGETADQVAAALFVSTATIHDHIRRIRAKYAASDRAAPTKVDLFRRAVEDGLVPPQ</sequence>
<dbReference type="GO" id="GO:0006355">
    <property type="term" value="P:regulation of DNA-templated transcription"/>
    <property type="evidence" value="ECO:0007669"/>
    <property type="project" value="InterPro"/>
</dbReference>
<feature type="modified residue" description="4-aspartylphosphate" evidence="2">
    <location>
        <position position="53"/>
    </location>
</feature>
<dbReference type="InterPro" id="IPR039420">
    <property type="entry name" value="WalR-like"/>
</dbReference>
<dbReference type="InterPro" id="IPR036388">
    <property type="entry name" value="WH-like_DNA-bd_sf"/>
</dbReference>
<dbReference type="PROSITE" id="PS50043">
    <property type="entry name" value="HTH_LUXR_2"/>
    <property type="match status" value="1"/>
</dbReference>
<dbReference type="Gene3D" id="1.10.10.10">
    <property type="entry name" value="Winged helix-like DNA-binding domain superfamily/Winged helix DNA-binding domain"/>
    <property type="match status" value="1"/>
</dbReference>
<dbReference type="GO" id="GO:0003677">
    <property type="term" value="F:DNA binding"/>
    <property type="evidence" value="ECO:0007669"/>
    <property type="project" value="UniProtKB-KW"/>
</dbReference>
<keyword evidence="1" id="KW-0238">DNA-binding</keyword>
<feature type="domain" description="HTH luxR-type" evidence="3">
    <location>
        <begin position="135"/>
        <end position="205"/>
    </location>
</feature>
<gene>
    <name evidence="5" type="ORF">P0Y48_10360</name>
</gene>
<dbReference type="PANTHER" id="PTHR43214">
    <property type="entry name" value="TWO-COMPONENT RESPONSE REGULATOR"/>
    <property type="match status" value="1"/>
</dbReference>
<dbReference type="Proteomes" id="UP001213972">
    <property type="component" value="Chromosome"/>
</dbReference>
<evidence type="ECO:0000313" key="5">
    <source>
        <dbReference type="EMBL" id="WEK12864.1"/>
    </source>
</evidence>
<feature type="domain" description="Response regulatory" evidence="4">
    <location>
        <begin position="4"/>
        <end position="117"/>
    </location>
</feature>
<reference evidence="5" key="1">
    <citation type="submission" date="2023-03" db="EMBL/GenBank/DDBJ databases">
        <title>Andean soil-derived lignocellulolytic bacterial consortium as a source of novel taxa and putative plastic-active enzymes.</title>
        <authorList>
            <person name="Diaz-Garcia L."/>
            <person name="Chuvochina M."/>
            <person name="Feuerriegel G."/>
            <person name="Bunk B."/>
            <person name="Sproer C."/>
            <person name="Streit W.R."/>
            <person name="Rodriguez L.M."/>
            <person name="Overmann J."/>
            <person name="Jimenez D.J."/>
        </authorList>
    </citation>
    <scope>NUCLEOTIDE SEQUENCE</scope>
    <source>
        <strain evidence="5">MAG 4610</strain>
    </source>
</reference>
<evidence type="ECO:0000256" key="1">
    <source>
        <dbReference type="ARBA" id="ARBA00023125"/>
    </source>
</evidence>
<dbReference type="SMART" id="SM00421">
    <property type="entry name" value="HTH_LUXR"/>
    <property type="match status" value="1"/>
</dbReference>
<evidence type="ECO:0000313" key="6">
    <source>
        <dbReference type="Proteomes" id="UP001213972"/>
    </source>
</evidence>
<dbReference type="InterPro" id="IPR000792">
    <property type="entry name" value="Tscrpt_reg_LuxR_C"/>
</dbReference>
<dbReference type="SUPFAM" id="SSF52172">
    <property type="entry name" value="CheY-like"/>
    <property type="match status" value="1"/>
</dbReference>
<dbReference type="PROSITE" id="PS50110">
    <property type="entry name" value="RESPONSE_REGULATORY"/>
    <property type="match status" value="1"/>
</dbReference>
<name>A0AAJ5VZ01_9MICO</name>
<proteinExistence type="predicted"/>